<evidence type="ECO:0000256" key="2">
    <source>
        <dbReference type="ARBA" id="ARBA00022747"/>
    </source>
</evidence>
<dbReference type="Proteomes" id="UP000316958">
    <property type="component" value="Unassembled WGS sequence"/>
</dbReference>
<evidence type="ECO:0000256" key="1">
    <source>
        <dbReference type="ARBA" id="ARBA00010923"/>
    </source>
</evidence>
<evidence type="ECO:0000256" key="3">
    <source>
        <dbReference type="ARBA" id="ARBA00023125"/>
    </source>
</evidence>
<dbReference type="AlphaFoldDB" id="A0A552FT36"/>
<dbReference type="GO" id="GO:0009307">
    <property type="term" value="P:DNA restriction-modification system"/>
    <property type="evidence" value="ECO:0007669"/>
    <property type="project" value="UniProtKB-KW"/>
</dbReference>
<evidence type="ECO:0000259" key="4">
    <source>
        <dbReference type="Pfam" id="PF01420"/>
    </source>
</evidence>
<evidence type="ECO:0000313" key="6">
    <source>
        <dbReference type="Proteomes" id="UP000316958"/>
    </source>
</evidence>
<keyword evidence="5" id="KW-0255">Endonuclease</keyword>
<dbReference type="EMBL" id="SFBE01000196">
    <property type="protein sequence ID" value="TRU49856.1"/>
    <property type="molecule type" value="Genomic_DNA"/>
</dbReference>
<keyword evidence="2" id="KW-0680">Restriction system</keyword>
<dbReference type="Gene3D" id="1.10.287.1120">
    <property type="entry name" value="Bipartite methylase S protein"/>
    <property type="match status" value="1"/>
</dbReference>
<organism evidence="5 6">
    <name type="scientific">Microcystis aeruginosa Ma_QC_Ch_20071001_S25D</name>
    <dbReference type="NCBI Taxonomy" id="2486250"/>
    <lineage>
        <taxon>Bacteria</taxon>
        <taxon>Bacillati</taxon>
        <taxon>Cyanobacteriota</taxon>
        <taxon>Cyanophyceae</taxon>
        <taxon>Oscillatoriophycideae</taxon>
        <taxon>Chroococcales</taxon>
        <taxon>Microcystaceae</taxon>
        <taxon>Microcystis</taxon>
    </lineage>
</organism>
<gene>
    <name evidence="5" type="ORF">EWV57_11575</name>
</gene>
<dbReference type="PANTHER" id="PTHR30408:SF12">
    <property type="entry name" value="TYPE I RESTRICTION ENZYME MJAVIII SPECIFICITY SUBUNIT"/>
    <property type="match status" value="1"/>
</dbReference>
<accession>A0A552FT36</accession>
<proteinExistence type="inferred from homology"/>
<dbReference type="Pfam" id="PF01420">
    <property type="entry name" value="Methylase_S"/>
    <property type="match status" value="2"/>
</dbReference>
<feature type="domain" description="Type I restriction modification DNA specificity" evidence="4">
    <location>
        <begin position="1"/>
        <end position="179"/>
    </location>
</feature>
<keyword evidence="5" id="KW-0378">Hydrolase</keyword>
<name>A0A552FT36_MICAE</name>
<reference evidence="5 6" key="1">
    <citation type="submission" date="2019-01" db="EMBL/GenBank/DDBJ databases">
        <title>Coherence of Microcystis species and biogeography revealed through population genomics.</title>
        <authorList>
            <person name="Perez-Carrascal O.M."/>
            <person name="Terrat Y."/>
            <person name="Giani A."/>
            <person name="Fortin N."/>
            <person name="Tromas N."/>
            <person name="Shapiro B.J."/>
        </authorList>
    </citation>
    <scope>NUCLEOTIDE SEQUENCE [LARGE SCALE GENOMIC DNA]</scope>
    <source>
        <strain evidence="5">Ma_QC_Ch_20071001_S25D</strain>
    </source>
</reference>
<protein>
    <submittedName>
        <fullName evidence="5">Restriction endonuclease subunit S</fullName>
    </submittedName>
</protein>
<dbReference type="InterPro" id="IPR052021">
    <property type="entry name" value="Type-I_RS_S_subunit"/>
</dbReference>
<feature type="domain" description="Type I restriction modification DNA specificity" evidence="4">
    <location>
        <begin position="223"/>
        <end position="377"/>
    </location>
</feature>
<dbReference type="InterPro" id="IPR044946">
    <property type="entry name" value="Restrct_endonuc_typeI_TRD_sf"/>
</dbReference>
<keyword evidence="5" id="KW-0540">Nuclease</keyword>
<dbReference type="GO" id="GO:0004519">
    <property type="term" value="F:endonuclease activity"/>
    <property type="evidence" value="ECO:0007669"/>
    <property type="project" value="UniProtKB-KW"/>
</dbReference>
<dbReference type="SUPFAM" id="SSF116734">
    <property type="entry name" value="DNA methylase specificity domain"/>
    <property type="match status" value="2"/>
</dbReference>
<keyword evidence="3" id="KW-0238">DNA-binding</keyword>
<sequence>MKNWDVKKLRDLADIRVSNVDKKIYPSERPVKLCNYMDVYTNEYIDGSIQFMEGSANDAEIERFGLNIGDVIITKDSETPDDIGIPTVIHEQIDNLVCGYHLALIRPDNEKIDSIFLSKYLSTSRVANYFALHASGSTRFGLPIGAIESVEILTPPIKEQTQIATILSTIDRAIEQTEALIAKQQRIKTGLMQDLLTKGIDENGNIRSEETHEFKDSAIGRIPVEWEVKSLDELTTKIGDGIHTTPAYSENTGFFFINGNNLGDGSIHITSDTLCVNQGEFRKYYIELDDRTILYSINGTIGNIAFYKNEPVVLGKSAAYIKCKKSVNARLIYHILQSEPVHRFYDYELTGSTIKNLSLAAMRATPIKIPRMQEEQEFLACRLDLCVYEIGQANNCLSKLRSLKTGLMQDLLTGKVRVTELIKERETDNL</sequence>
<dbReference type="GO" id="GO:0003677">
    <property type="term" value="F:DNA binding"/>
    <property type="evidence" value="ECO:0007669"/>
    <property type="project" value="UniProtKB-KW"/>
</dbReference>
<dbReference type="InterPro" id="IPR000055">
    <property type="entry name" value="Restrct_endonuc_typeI_TRD"/>
</dbReference>
<comment type="caution">
    <text evidence="5">The sequence shown here is derived from an EMBL/GenBank/DDBJ whole genome shotgun (WGS) entry which is preliminary data.</text>
</comment>
<evidence type="ECO:0000313" key="5">
    <source>
        <dbReference type="EMBL" id="TRU49856.1"/>
    </source>
</evidence>
<comment type="similarity">
    <text evidence="1">Belongs to the type-I restriction system S methylase family.</text>
</comment>
<dbReference type="PANTHER" id="PTHR30408">
    <property type="entry name" value="TYPE-1 RESTRICTION ENZYME ECOKI SPECIFICITY PROTEIN"/>
    <property type="match status" value="1"/>
</dbReference>
<dbReference type="Gene3D" id="3.90.220.20">
    <property type="entry name" value="DNA methylase specificity domains"/>
    <property type="match status" value="2"/>
</dbReference>